<evidence type="ECO:0000256" key="4">
    <source>
        <dbReference type="ARBA" id="ARBA00022989"/>
    </source>
</evidence>
<feature type="domain" description="TRPM SLOG" evidence="11">
    <location>
        <begin position="416"/>
        <end position="501"/>
    </location>
</feature>
<evidence type="ECO:0000256" key="9">
    <source>
        <dbReference type="SAM" id="MobiDB-lite"/>
    </source>
</evidence>
<feature type="transmembrane region" description="Helical" evidence="10">
    <location>
        <begin position="1363"/>
        <end position="1384"/>
    </location>
</feature>
<feature type="transmembrane region" description="Helical" evidence="10">
    <location>
        <begin position="1425"/>
        <end position="1445"/>
    </location>
</feature>
<reference evidence="13" key="1">
    <citation type="journal article" date="2012" name="Nat. Genet.">
        <title>Whole-genome sequence of Schistosoma haematobium.</title>
        <authorList>
            <person name="Young N.D."/>
            <person name="Jex A.R."/>
            <person name="Li B."/>
            <person name="Liu S."/>
            <person name="Yang L."/>
            <person name="Xiong Z."/>
            <person name="Li Y."/>
            <person name="Cantacessi C."/>
            <person name="Hall R.S."/>
            <person name="Xu X."/>
            <person name="Chen F."/>
            <person name="Wu X."/>
            <person name="Zerlotini A."/>
            <person name="Oliveira G."/>
            <person name="Hofmann A."/>
            <person name="Zhang G."/>
            <person name="Fang X."/>
            <person name="Kang Y."/>
            <person name="Campbell B.E."/>
            <person name="Loukas A."/>
            <person name="Ranganathan S."/>
            <person name="Rollinson D."/>
            <person name="Rinaldi G."/>
            <person name="Brindley P.J."/>
            <person name="Yang H."/>
            <person name="Wang J."/>
            <person name="Wang J."/>
            <person name="Gasser R.B."/>
        </authorList>
    </citation>
    <scope>NUCLEOTIDE SEQUENCE [LARGE SCALE GENOMIC DNA]</scope>
</reference>
<feature type="region of interest" description="Disordered" evidence="9">
    <location>
        <begin position="796"/>
        <end position="891"/>
    </location>
</feature>
<gene>
    <name evidence="13" type="ORF">MS3_01037</name>
</gene>
<dbReference type="GO" id="GO:0005886">
    <property type="term" value="C:plasma membrane"/>
    <property type="evidence" value="ECO:0007669"/>
    <property type="project" value="TreeGrafter"/>
</dbReference>
<evidence type="ECO:0000256" key="3">
    <source>
        <dbReference type="ARBA" id="ARBA00022692"/>
    </source>
</evidence>
<evidence type="ECO:0000259" key="12">
    <source>
        <dbReference type="Pfam" id="PF25508"/>
    </source>
</evidence>
<protein>
    <submittedName>
        <fullName evidence="13">Transient receptor potential cation channel trpm</fullName>
    </submittedName>
</protein>
<dbReference type="InterPro" id="IPR050927">
    <property type="entry name" value="TRPM"/>
</dbReference>
<evidence type="ECO:0000256" key="6">
    <source>
        <dbReference type="ARBA" id="ARBA00023136"/>
    </source>
</evidence>
<keyword evidence="5" id="KW-0406">Ion transport</keyword>
<evidence type="ECO:0000256" key="10">
    <source>
        <dbReference type="SAM" id="Phobius"/>
    </source>
</evidence>
<dbReference type="GO" id="GO:0030001">
    <property type="term" value="P:metal ion transport"/>
    <property type="evidence" value="ECO:0007669"/>
    <property type="project" value="TreeGrafter"/>
</dbReference>
<feature type="domain" description="TRPM SLOG" evidence="11">
    <location>
        <begin position="79"/>
        <end position="182"/>
    </location>
</feature>
<organism evidence="13">
    <name type="scientific">Schistosoma haematobium</name>
    <name type="common">Blood fluke</name>
    <dbReference type="NCBI Taxonomy" id="6185"/>
    <lineage>
        <taxon>Eukaryota</taxon>
        <taxon>Metazoa</taxon>
        <taxon>Spiralia</taxon>
        <taxon>Lophotrochozoa</taxon>
        <taxon>Platyhelminthes</taxon>
        <taxon>Trematoda</taxon>
        <taxon>Digenea</taxon>
        <taxon>Strigeidida</taxon>
        <taxon>Schistosomatoidea</taxon>
        <taxon>Schistosomatidae</taxon>
        <taxon>Schistosoma</taxon>
    </lineage>
</organism>
<proteinExistence type="predicted"/>
<evidence type="ECO:0000313" key="13">
    <source>
        <dbReference type="EMBL" id="KGB32892.1"/>
    </source>
</evidence>
<feature type="domain" description="TRPM-like" evidence="12">
    <location>
        <begin position="616"/>
        <end position="739"/>
    </location>
</feature>
<feature type="compositionally biased region" description="Polar residues" evidence="9">
    <location>
        <begin position="301"/>
        <end position="321"/>
    </location>
</feature>
<keyword evidence="8" id="KW-0175">Coiled coil</keyword>
<keyword evidence="13" id="KW-0675">Receptor</keyword>
<dbReference type="PANTHER" id="PTHR13800:SF12">
    <property type="entry name" value="TRANSIENT RECEPTOR POTENTIAL CATION CHANNEL SUBFAMILY M MEMBER-LIKE 2"/>
    <property type="match status" value="1"/>
</dbReference>
<sequence length="2013" mass="229944">MTQKSTTFQKSTLRKKTIHKQDIEIEKTDEYNFIHSYGEIHFPGCEEPVKRFISLCIVISFTCLQKLTNFHTDYSMLIDYVRTDQQNTQDQWKRILTEKWNLKPPTLIISILSSHAELTKRFKNTLKKGLWKAAEGSGCWIITDGFDHGMTKVAGEAVRDYTEAYGNDHMIMVGVAHTERVTYQELFDLANHNVRSKDISSNVLYPDPLSDEETDDITNTATTSMEADLWQFNESGQQIDSSVIKLSNKSLTKTKTYRLNSNHQFLILTDPILKQEQTLEDRLLETRIMLERTIITWAKPSSRSTCEGSGSAKTSSQSILSKNKKLRKKEQKFKGTEESPLPIITVTPRPSATLPSLADGLIGQTIRRQSHLYTRSQIEKKTGVKDLFQKNEINENQSVDKEINILQNISQDELNSTSQTTARVPICGIVGGGNTATLDQIYASVTLNRCPMVLVRGTGGVADILSNVLDFMSFRNTLEETFTDQEIDYKIASIIQEVYDDARSSKRGRTLKKSDKSTKYTEKSTNVTINLPTDNSGKPSTNRTEQNTNTMINIKEYESQVYRIKELADDYAHLFSIFEYDDIDLDAGIDRPKNELNLDQLEITIRLNRADIARTKIFLEGKRWKKGDLNEFMFNVILNEQTDFVRLILENGFNLDDFLTVHTLERLYTECLKKTDYKSRLLQQLWKSSRIYKMDWVMLRDIGRIIKNLLGDFYHPFYLSKRFQHSVVEHGYCESSDEEATNDNLYDEYEKQPGKTITSTSTLKTVEPIPISFNMDEKSDAEKSDDHYIDHEENIVQSEQRSQFHKQSKKSQKNDQSKRNFNQQHTNTKIEDTDVTSYTSSNNSSETKLIKSSQHRTKSRRSVSAGTRRDNNDDKSSRSKQSVMNNNNQISSLMNRRQYIVKPIVGTNNIRNYYQNNYYSYSDSYENDHNGIINDTIIGKKRLITTLHHANDTDNHVPKAEEDSFPDRSFSIINEKSRLNNSNGLISSDQENAAVNIIVQSHSSIHSSKTEVSVITDPNIIGDQPSDHLHYQQQHQNVTGSHDQSISSICQTTTLSKQTSYNRNNKFPVQRVAHSILHPLTDPEKARLRLREIERQTLERKREKERKRRHRIAQEKFTIMERLTGQAKAEIPAIIMGISIPFIIPQFIKYSTSIESGNSPIGQTKIDQDENKSLSEVEKLAKLQRQSIHLDKPITLGTRISSQIERIQIFYQAPIIRFVYNTIFYLLFLIVFSKTLLTSLTLSFSYLDIFTTLMVGSFLCEELKQVVVHDLLPFLLILLVCQIGYGIAFQSISFANGYYSDYEQEKMTINSTYQSKPGIRSLYDVIMTSYFQMLGEFRLDDLAGDGSSCRDNGMCPQTSSRRLTIIMLSAFILLTQVLMFNLLVATFTSTYNEIEGSAQYFWCYQRYEMIQEFVDRPSVAAPFMLLWYSVEFTGFLFSLIGGTLFNHAIEEIKDDDPFCRSLHTNPTLDSKLTKWEHMMGTRRIKADTDVGGGRKWTGRSHGDTHAIVLRSAVAGAAGKGLVSGGTSVHRDVTGEPGSLLEGIGPIFGPDTEFIEEKFRELGNQIGKLSTFEERLGKLIQGGNRVISIVKKINEQQKQIIKSLTPTNGKRLVGWGKSNKKENKNLLMTAVCAAVTGLDSHCTIIEEKIEEKLRIEEQCVKAILTRSNGDELEADTVLTPRKGPPSRGPRAAPASGKIYERLILSHRLWRIVPFNFEIFPGIRMNVPHDKINWKIPYDTYRTFTVTDDRIALPYPELEDGPEVSPQTLPYNSYDIVKGVSRMSLRGRVRIVRQTDHITDPRTTNMTSKTAPTKSTAKLSEYIPIGYPLNPCGRTGLSGKGLLPHWGPNHCIIIAITRPDPGHRFYENLPFIQYLTDHREDCDFQDCSANVIRGFIQRRLMNLFENKHHQQSMLISLRAASVSIAYTGYITDHLNADHAWIEGVLFNIHENEEHPFQQEFLQVFLESETTEQALWVNIGRLTGIRSSHDELLARIALHRGAFYSETLAKRQLQPS</sequence>
<dbReference type="GO" id="GO:0005261">
    <property type="term" value="F:monoatomic cation channel activity"/>
    <property type="evidence" value="ECO:0007669"/>
    <property type="project" value="TreeGrafter"/>
</dbReference>
<keyword evidence="4 10" id="KW-1133">Transmembrane helix</keyword>
<dbReference type="InterPro" id="IPR057366">
    <property type="entry name" value="TRPM-like"/>
</dbReference>
<feature type="compositionally biased region" description="Low complexity" evidence="9">
    <location>
        <begin position="836"/>
        <end position="845"/>
    </location>
</feature>
<evidence type="ECO:0000256" key="2">
    <source>
        <dbReference type="ARBA" id="ARBA00022448"/>
    </source>
</evidence>
<keyword evidence="6 10" id="KW-0472">Membrane</keyword>
<dbReference type="Pfam" id="PF18139">
    <property type="entry name" value="LSDAT_euk"/>
    <property type="match status" value="2"/>
</dbReference>
<feature type="compositionally biased region" description="Basic and acidic residues" evidence="9">
    <location>
        <begin position="867"/>
        <end position="877"/>
    </location>
</feature>
<accession>A0A094ZGE1</accession>
<dbReference type="PANTHER" id="PTHR13800">
    <property type="entry name" value="TRANSIENT RECEPTOR POTENTIAL CATION CHANNEL, SUBFAMILY M, MEMBER 6"/>
    <property type="match status" value="1"/>
</dbReference>
<dbReference type="Pfam" id="PF25508">
    <property type="entry name" value="TRPM2"/>
    <property type="match status" value="1"/>
</dbReference>
<evidence type="ECO:0000256" key="5">
    <source>
        <dbReference type="ARBA" id="ARBA00023065"/>
    </source>
</evidence>
<dbReference type="Gene3D" id="3.90.79.10">
    <property type="entry name" value="Nucleoside Triphosphate Pyrophosphohydrolase"/>
    <property type="match status" value="1"/>
</dbReference>
<feature type="coiled-coil region" evidence="8">
    <location>
        <begin position="1088"/>
        <end position="1115"/>
    </location>
</feature>
<evidence type="ECO:0000259" key="11">
    <source>
        <dbReference type="Pfam" id="PF18139"/>
    </source>
</evidence>
<keyword evidence="2" id="KW-0813">Transport</keyword>
<dbReference type="Pfam" id="PF25969">
    <property type="entry name" value="NUDT9_N"/>
    <property type="match status" value="1"/>
</dbReference>
<evidence type="ECO:0000256" key="7">
    <source>
        <dbReference type="ARBA" id="ARBA00023303"/>
    </source>
</evidence>
<comment type="subcellular location">
    <subcellularLocation>
        <location evidence="1">Membrane</location>
        <topology evidence="1">Multi-pass membrane protein</topology>
    </subcellularLocation>
</comment>
<dbReference type="InterPro" id="IPR041491">
    <property type="entry name" value="TRPM_SLOG"/>
</dbReference>
<feature type="region of interest" description="Disordered" evidence="9">
    <location>
        <begin position="301"/>
        <end position="349"/>
    </location>
</feature>
<feature type="transmembrane region" description="Helical" evidence="10">
    <location>
        <begin position="1271"/>
        <end position="1289"/>
    </location>
</feature>
<evidence type="ECO:0000256" key="8">
    <source>
        <dbReference type="SAM" id="Coils"/>
    </source>
</evidence>
<dbReference type="EMBL" id="KL250521">
    <property type="protein sequence ID" value="KGB32892.1"/>
    <property type="molecule type" value="Genomic_DNA"/>
</dbReference>
<feature type="compositionally biased region" description="Basic residues" evidence="9">
    <location>
        <begin position="322"/>
        <end position="331"/>
    </location>
</feature>
<keyword evidence="3 10" id="KW-0812">Transmembrane</keyword>
<name>A0A094ZGE1_SCHHA</name>
<feature type="compositionally biased region" description="Polar residues" evidence="9">
    <location>
        <begin position="879"/>
        <end position="891"/>
    </location>
</feature>
<evidence type="ECO:0000256" key="1">
    <source>
        <dbReference type="ARBA" id="ARBA00004141"/>
    </source>
</evidence>
<keyword evidence="7" id="KW-0407">Ion channel</keyword>